<sequence length="95" mass="11180">MEGDITETPTVFESEEVEAEEEKKIEEFFALIRRVKVLKDHFRKTKGSMGWSLSFELEDFDQAVEFKEPLKEKAVEDLKNGEREEEVIVDLDLRL</sequence>
<dbReference type="AlphaFoldDB" id="A0AAV9FD39"/>
<comment type="similarity">
    <text evidence="2">Belongs to the NPR1-interactor family.</text>
</comment>
<gene>
    <name evidence="4" type="ORF">QJS10_CPA03g00508</name>
</gene>
<accession>A0AAV9FD39</accession>
<keyword evidence="3" id="KW-0539">Nucleus</keyword>
<protein>
    <submittedName>
        <fullName evidence="4">Uncharacterized protein</fullName>
    </submittedName>
</protein>
<proteinExistence type="inferred from homology"/>
<dbReference type="InterPro" id="IPR031425">
    <property type="entry name" value="NPR1/NH1-interacting"/>
</dbReference>
<dbReference type="EMBL" id="JAUJYO010000003">
    <property type="protein sequence ID" value="KAK1322283.1"/>
    <property type="molecule type" value="Genomic_DNA"/>
</dbReference>
<dbReference type="Proteomes" id="UP001180020">
    <property type="component" value="Unassembled WGS sequence"/>
</dbReference>
<reference evidence="4" key="1">
    <citation type="journal article" date="2023" name="Nat. Commun.">
        <title>Diploid and tetraploid genomes of Acorus and the evolution of monocots.</title>
        <authorList>
            <person name="Ma L."/>
            <person name="Liu K.W."/>
            <person name="Li Z."/>
            <person name="Hsiao Y.Y."/>
            <person name="Qi Y."/>
            <person name="Fu T."/>
            <person name="Tang G.D."/>
            <person name="Zhang D."/>
            <person name="Sun W.H."/>
            <person name="Liu D.K."/>
            <person name="Li Y."/>
            <person name="Chen G.Z."/>
            <person name="Liu X.D."/>
            <person name="Liao X.Y."/>
            <person name="Jiang Y.T."/>
            <person name="Yu X."/>
            <person name="Hao Y."/>
            <person name="Huang J."/>
            <person name="Zhao X.W."/>
            <person name="Ke S."/>
            <person name="Chen Y.Y."/>
            <person name="Wu W.L."/>
            <person name="Hsu J.L."/>
            <person name="Lin Y.F."/>
            <person name="Huang M.D."/>
            <person name="Li C.Y."/>
            <person name="Huang L."/>
            <person name="Wang Z.W."/>
            <person name="Zhao X."/>
            <person name="Zhong W.Y."/>
            <person name="Peng D.H."/>
            <person name="Ahmad S."/>
            <person name="Lan S."/>
            <person name="Zhang J.S."/>
            <person name="Tsai W.C."/>
            <person name="Van de Peer Y."/>
            <person name="Liu Z.J."/>
        </authorList>
    </citation>
    <scope>NUCLEOTIDE SEQUENCE</scope>
    <source>
        <strain evidence="4">CP</strain>
    </source>
</reference>
<dbReference type="GO" id="GO:0010112">
    <property type="term" value="P:regulation of systemic acquired resistance"/>
    <property type="evidence" value="ECO:0007669"/>
    <property type="project" value="InterPro"/>
</dbReference>
<evidence type="ECO:0000256" key="2">
    <source>
        <dbReference type="ARBA" id="ARBA00009937"/>
    </source>
</evidence>
<evidence type="ECO:0000313" key="4">
    <source>
        <dbReference type="EMBL" id="KAK1322283.1"/>
    </source>
</evidence>
<comment type="subcellular location">
    <subcellularLocation>
        <location evidence="1">Nucleus</location>
    </subcellularLocation>
</comment>
<evidence type="ECO:0000256" key="3">
    <source>
        <dbReference type="ARBA" id="ARBA00023242"/>
    </source>
</evidence>
<reference evidence="4" key="2">
    <citation type="submission" date="2023-06" db="EMBL/GenBank/DDBJ databases">
        <authorList>
            <person name="Ma L."/>
            <person name="Liu K.-W."/>
            <person name="Li Z."/>
            <person name="Hsiao Y.-Y."/>
            <person name="Qi Y."/>
            <person name="Fu T."/>
            <person name="Tang G."/>
            <person name="Zhang D."/>
            <person name="Sun W.-H."/>
            <person name="Liu D.-K."/>
            <person name="Li Y."/>
            <person name="Chen G.-Z."/>
            <person name="Liu X.-D."/>
            <person name="Liao X.-Y."/>
            <person name="Jiang Y.-T."/>
            <person name="Yu X."/>
            <person name="Hao Y."/>
            <person name="Huang J."/>
            <person name="Zhao X.-W."/>
            <person name="Ke S."/>
            <person name="Chen Y.-Y."/>
            <person name="Wu W.-L."/>
            <person name="Hsu J.-L."/>
            <person name="Lin Y.-F."/>
            <person name="Huang M.-D."/>
            <person name="Li C.-Y."/>
            <person name="Huang L."/>
            <person name="Wang Z.-W."/>
            <person name="Zhao X."/>
            <person name="Zhong W.-Y."/>
            <person name="Peng D.-H."/>
            <person name="Ahmad S."/>
            <person name="Lan S."/>
            <person name="Zhang J.-S."/>
            <person name="Tsai W.-C."/>
            <person name="Van De Peer Y."/>
            <person name="Liu Z.-J."/>
        </authorList>
    </citation>
    <scope>NUCLEOTIDE SEQUENCE</scope>
    <source>
        <strain evidence="4">CP</strain>
        <tissue evidence="4">Leaves</tissue>
    </source>
</reference>
<comment type="caution">
    <text evidence="4">The sequence shown here is derived from an EMBL/GenBank/DDBJ whole genome shotgun (WGS) entry which is preliminary data.</text>
</comment>
<evidence type="ECO:0000256" key="1">
    <source>
        <dbReference type="ARBA" id="ARBA00004123"/>
    </source>
</evidence>
<dbReference type="GO" id="GO:0005634">
    <property type="term" value="C:nucleus"/>
    <property type="evidence" value="ECO:0007669"/>
    <property type="project" value="UniProtKB-SubCell"/>
</dbReference>
<dbReference type="Pfam" id="PF15699">
    <property type="entry name" value="NPR1_interact"/>
    <property type="match status" value="1"/>
</dbReference>
<keyword evidence="5" id="KW-1185">Reference proteome</keyword>
<evidence type="ECO:0000313" key="5">
    <source>
        <dbReference type="Proteomes" id="UP001180020"/>
    </source>
</evidence>
<organism evidence="4 5">
    <name type="scientific">Acorus calamus</name>
    <name type="common">Sweet flag</name>
    <dbReference type="NCBI Taxonomy" id="4465"/>
    <lineage>
        <taxon>Eukaryota</taxon>
        <taxon>Viridiplantae</taxon>
        <taxon>Streptophyta</taxon>
        <taxon>Embryophyta</taxon>
        <taxon>Tracheophyta</taxon>
        <taxon>Spermatophyta</taxon>
        <taxon>Magnoliopsida</taxon>
        <taxon>Liliopsida</taxon>
        <taxon>Acoraceae</taxon>
        <taxon>Acorus</taxon>
    </lineage>
</organism>
<name>A0AAV9FD39_ACOCL</name>